<dbReference type="EMBL" id="GIFK01001044">
    <property type="protein sequence ID" value="NBJ58747.1"/>
    <property type="molecule type" value="Transcribed_RNA"/>
</dbReference>
<evidence type="ECO:0000313" key="2">
    <source>
        <dbReference type="EMBL" id="NBJ58747.1"/>
    </source>
</evidence>
<proteinExistence type="predicted"/>
<accession>A0A6B2E741</accession>
<name>A0A6B2E741_9DIPT</name>
<sequence>MNLYSGVILSVVAVFSLLVTGNTFNPLPADFGARLSQQIKTQVQESLSGLEHLNQLQYLGAEISQNVQTHLDNQFWFRGPNVCFTETVDDLPPSMYNFGFGSQISQSCNVFNEEYVCTTIETRDGYTQRKTKIYKCCEDSSLGRIGEKIRCLKNDY</sequence>
<feature type="signal peptide" evidence="1">
    <location>
        <begin position="1"/>
        <end position="21"/>
    </location>
</feature>
<organism evidence="2">
    <name type="scientific">Phlebotomus kandelakii</name>
    <dbReference type="NCBI Taxonomy" id="1109342"/>
    <lineage>
        <taxon>Eukaryota</taxon>
        <taxon>Metazoa</taxon>
        <taxon>Ecdysozoa</taxon>
        <taxon>Arthropoda</taxon>
        <taxon>Hexapoda</taxon>
        <taxon>Insecta</taxon>
        <taxon>Pterygota</taxon>
        <taxon>Neoptera</taxon>
        <taxon>Endopterygota</taxon>
        <taxon>Diptera</taxon>
        <taxon>Nematocera</taxon>
        <taxon>Psychodoidea</taxon>
        <taxon>Psychodidae</taxon>
        <taxon>Phlebotomus</taxon>
        <taxon>Larroussius</taxon>
    </lineage>
</organism>
<feature type="chain" id="PRO_5025488295" evidence="1">
    <location>
        <begin position="22"/>
        <end position="156"/>
    </location>
</feature>
<protein>
    <submittedName>
        <fullName evidence="2">Putative conserved secreted protein</fullName>
    </submittedName>
</protein>
<keyword evidence="1" id="KW-0732">Signal</keyword>
<evidence type="ECO:0000256" key="1">
    <source>
        <dbReference type="SAM" id="SignalP"/>
    </source>
</evidence>
<dbReference type="AlphaFoldDB" id="A0A6B2E741"/>
<reference evidence="2" key="1">
    <citation type="submission" date="2019-10" db="EMBL/GenBank/DDBJ databases">
        <title>Short sand fly seasons in Tbilisi, Georgia, hinder development of host immunity to saliva of the visceral leishmaniasis vector Phlebotomus kandelakii.</title>
        <authorList>
            <person name="Oliveira F."/>
            <person name="Giorgobiani E."/>
            <person name="Guimaraes-Costa A.B."/>
            <person name="Abdeladhim M."/>
            <person name="Oristian J."/>
            <person name="Tskhvaradze L."/>
            <person name="Tsertsvadze N."/>
            <person name="Zakalashvili M."/>
            <person name="Valenzuela J.G."/>
            <person name="Kamhawi S."/>
        </authorList>
    </citation>
    <scope>NUCLEOTIDE SEQUENCE</scope>
    <source>
        <strain evidence="2">Wild-capture in Tbilisi</strain>
        <tissue evidence="2">Salivary glands</tissue>
    </source>
</reference>